<evidence type="ECO:0000256" key="1">
    <source>
        <dbReference type="SAM" id="MobiDB-lite"/>
    </source>
</evidence>
<comment type="caution">
    <text evidence="2">The sequence shown here is derived from an EMBL/GenBank/DDBJ whole genome shotgun (WGS) entry which is preliminary data.</text>
</comment>
<organism evidence="2 3">
    <name type="scientific">Erwinia mallotivora</name>
    <dbReference type="NCBI Taxonomy" id="69222"/>
    <lineage>
        <taxon>Bacteria</taxon>
        <taxon>Pseudomonadati</taxon>
        <taxon>Pseudomonadota</taxon>
        <taxon>Gammaproteobacteria</taxon>
        <taxon>Enterobacterales</taxon>
        <taxon>Erwiniaceae</taxon>
        <taxon>Erwinia</taxon>
    </lineage>
</organism>
<reference evidence="2 3" key="1">
    <citation type="submission" date="2014-02" db="EMBL/GenBank/DDBJ databases">
        <title>Draft genome of Erwinia mallotivora strain BT-MARDI, a papaya dieback pathogen.</title>
        <authorList>
            <person name="Redzuan R."/>
            <person name="Abu Bakar N."/>
            <person name="Badrun R."/>
            <person name="Mohd Raih M.F."/>
            <person name="Rozano L."/>
            <person name="Mat Amin N."/>
        </authorList>
    </citation>
    <scope>NUCLEOTIDE SEQUENCE [LARGE SCALE GENOMIC DNA]</scope>
    <source>
        <strain evidence="2 3">BT-MARDI</strain>
    </source>
</reference>
<accession>A0A014MCG4</accession>
<proteinExistence type="predicted"/>
<protein>
    <submittedName>
        <fullName evidence="2">Uncharacterized protein</fullName>
    </submittedName>
</protein>
<keyword evidence="3" id="KW-1185">Reference proteome</keyword>
<feature type="region of interest" description="Disordered" evidence="1">
    <location>
        <begin position="1"/>
        <end position="25"/>
    </location>
</feature>
<dbReference type="AlphaFoldDB" id="A0A014MCG4"/>
<dbReference type="Proteomes" id="UP000019918">
    <property type="component" value="Unassembled WGS sequence"/>
</dbReference>
<name>A0A014MCG4_9GAMM</name>
<evidence type="ECO:0000313" key="3">
    <source>
        <dbReference type="Proteomes" id="UP000019918"/>
    </source>
</evidence>
<dbReference type="EMBL" id="JFHN01000045">
    <property type="protein sequence ID" value="EXU75739.1"/>
    <property type="molecule type" value="Genomic_DNA"/>
</dbReference>
<gene>
    <name evidence="2" type="ORF">BG55_10570</name>
</gene>
<sequence>MQGMEKTEINKALRRGITHPDRKNDADGKCLCEKADILCHTGLAMAGITPQRLAHQVLLSQPVWTRTAHRNRSVHEVREDFAHCPGSKWRVNQP</sequence>
<feature type="compositionally biased region" description="Basic and acidic residues" evidence="1">
    <location>
        <begin position="1"/>
        <end position="11"/>
    </location>
</feature>
<evidence type="ECO:0000313" key="2">
    <source>
        <dbReference type="EMBL" id="EXU75739.1"/>
    </source>
</evidence>